<gene>
    <name evidence="2" type="ORF">GUJ93_ZPchr0011g28226</name>
</gene>
<reference evidence="2" key="2">
    <citation type="submission" date="2021-02" db="EMBL/GenBank/DDBJ databases">
        <authorList>
            <person name="Kimball J.A."/>
            <person name="Haas M.W."/>
            <person name="Macchietto M."/>
            <person name="Kono T."/>
            <person name="Duquette J."/>
            <person name="Shao M."/>
        </authorList>
    </citation>
    <scope>NUCLEOTIDE SEQUENCE</scope>
    <source>
        <tissue evidence="2">Fresh leaf tissue</tissue>
    </source>
</reference>
<feature type="region of interest" description="Disordered" evidence="1">
    <location>
        <begin position="1"/>
        <end position="37"/>
    </location>
</feature>
<dbReference type="GO" id="GO:0006508">
    <property type="term" value="P:proteolysis"/>
    <property type="evidence" value="ECO:0007669"/>
    <property type="project" value="InterPro"/>
</dbReference>
<dbReference type="Proteomes" id="UP000729402">
    <property type="component" value="Unassembled WGS sequence"/>
</dbReference>
<proteinExistence type="predicted"/>
<evidence type="ECO:0000256" key="1">
    <source>
        <dbReference type="SAM" id="MobiDB-lite"/>
    </source>
</evidence>
<organism evidence="2 3">
    <name type="scientific">Zizania palustris</name>
    <name type="common">Northern wild rice</name>
    <dbReference type="NCBI Taxonomy" id="103762"/>
    <lineage>
        <taxon>Eukaryota</taxon>
        <taxon>Viridiplantae</taxon>
        <taxon>Streptophyta</taxon>
        <taxon>Embryophyta</taxon>
        <taxon>Tracheophyta</taxon>
        <taxon>Spermatophyta</taxon>
        <taxon>Magnoliopsida</taxon>
        <taxon>Liliopsida</taxon>
        <taxon>Poales</taxon>
        <taxon>Poaceae</taxon>
        <taxon>BOP clade</taxon>
        <taxon>Oryzoideae</taxon>
        <taxon>Oryzeae</taxon>
        <taxon>Zizaniinae</taxon>
        <taxon>Zizania</taxon>
    </lineage>
</organism>
<reference evidence="2" key="1">
    <citation type="journal article" date="2021" name="bioRxiv">
        <title>Whole Genome Assembly and Annotation of Northern Wild Rice, Zizania palustris L., Supports a Whole Genome Duplication in the Zizania Genus.</title>
        <authorList>
            <person name="Haas M."/>
            <person name="Kono T."/>
            <person name="Macchietto M."/>
            <person name="Millas R."/>
            <person name="McGilp L."/>
            <person name="Shao M."/>
            <person name="Duquette J."/>
            <person name="Hirsch C.N."/>
            <person name="Kimball J."/>
        </authorList>
    </citation>
    <scope>NUCLEOTIDE SEQUENCE</scope>
    <source>
        <tissue evidence="2">Fresh leaf tissue</tissue>
    </source>
</reference>
<dbReference type="EMBL" id="JAAALK010000081">
    <property type="protein sequence ID" value="KAG8089748.1"/>
    <property type="molecule type" value="Genomic_DNA"/>
</dbReference>
<dbReference type="GO" id="GO:0004185">
    <property type="term" value="F:serine-type carboxypeptidase activity"/>
    <property type="evidence" value="ECO:0007669"/>
    <property type="project" value="InterPro"/>
</dbReference>
<protein>
    <submittedName>
        <fullName evidence="2">Uncharacterized protein</fullName>
    </submittedName>
</protein>
<name>A0A8J5WJ28_ZIZPA</name>
<accession>A0A8J5WJ28</accession>
<dbReference type="PANTHER" id="PTHR11802">
    <property type="entry name" value="SERINE PROTEASE FAMILY S10 SERINE CARBOXYPEPTIDASE"/>
    <property type="match status" value="1"/>
</dbReference>
<dbReference type="PANTHER" id="PTHR11802:SF46">
    <property type="entry name" value="CARBOXYPEPTIDASE"/>
    <property type="match status" value="1"/>
</dbReference>
<dbReference type="GO" id="GO:0019748">
    <property type="term" value="P:secondary metabolic process"/>
    <property type="evidence" value="ECO:0007669"/>
    <property type="project" value="TreeGrafter"/>
</dbReference>
<dbReference type="OrthoDB" id="443318at2759"/>
<feature type="compositionally biased region" description="Polar residues" evidence="1">
    <location>
        <begin position="25"/>
        <end position="34"/>
    </location>
</feature>
<dbReference type="Pfam" id="PF00450">
    <property type="entry name" value="Peptidase_S10"/>
    <property type="match status" value="1"/>
</dbReference>
<keyword evidence="3" id="KW-1185">Reference proteome</keyword>
<dbReference type="AlphaFoldDB" id="A0A8J5WJ28"/>
<evidence type="ECO:0000313" key="2">
    <source>
        <dbReference type="EMBL" id="KAG8089748.1"/>
    </source>
</evidence>
<evidence type="ECO:0000313" key="3">
    <source>
        <dbReference type="Proteomes" id="UP000729402"/>
    </source>
</evidence>
<dbReference type="GO" id="GO:0016747">
    <property type="term" value="F:acyltransferase activity, transferring groups other than amino-acyl groups"/>
    <property type="evidence" value="ECO:0007669"/>
    <property type="project" value="TreeGrafter"/>
</dbReference>
<comment type="caution">
    <text evidence="2">The sequence shown here is derived from an EMBL/GenBank/DDBJ whole genome shotgun (WGS) entry which is preliminary data.</text>
</comment>
<dbReference type="InterPro" id="IPR001563">
    <property type="entry name" value="Peptidase_S10"/>
</dbReference>
<sequence>MTAATAVGREARATAGRQLDGGRSGRTQGRQWPHTQGLHGSLDDWKLQKYVTVDEENGAELFYHFIDSEGDPGSDPVLLWITGGDRCSALNALFFEIGPFKLVVEPYNGSLPRLRYHPYTWTKVANLLFVESPVGAGFSFSRDPRGYDVGDVSASLQLVKFLSEVLKLGSDRLLISMLRYGS</sequence>